<feature type="region of interest" description="Disordered" evidence="4">
    <location>
        <begin position="313"/>
        <end position="336"/>
    </location>
</feature>
<evidence type="ECO:0000256" key="3">
    <source>
        <dbReference type="ARBA" id="ARBA00023052"/>
    </source>
</evidence>
<dbReference type="PANTHER" id="PTHR11516">
    <property type="entry name" value="PYRUVATE DEHYDROGENASE E1 COMPONENT, ALPHA SUBUNIT BACTERIAL AND ORGANELLAR"/>
    <property type="match status" value="1"/>
</dbReference>
<name>A0A419V7E5_9BACL</name>
<dbReference type="GO" id="GO:0004739">
    <property type="term" value="F:pyruvate dehydrogenase (acetyl-transferring) activity"/>
    <property type="evidence" value="ECO:0007669"/>
    <property type="project" value="TreeGrafter"/>
</dbReference>
<organism evidence="6 7">
    <name type="scientific">Sinobaca qinghaiensis</name>
    <dbReference type="NCBI Taxonomy" id="342944"/>
    <lineage>
        <taxon>Bacteria</taxon>
        <taxon>Bacillati</taxon>
        <taxon>Bacillota</taxon>
        <taxon>Bacilli</taxon>
        <taxon>Bacillales</taxon>
        <taxon>Sporolactobacillaceae</taxon>
        <taxon>Sinobaca</taxon>
    </lineage>
</organism>
<accession>A0A419V7E5</accession>
<comment type="caution">
    <text evidence="6">The sequence shown here is derived from an EMBL/GenBank/DDBJ whole genome shotgun (WGS) entry which is preliminary data.</text>
</comment>
<dbReference type="SUPFAM" id="SSF52518">
    <property type="entry name" value="Thiamin diphosphate-binding fold (THDP-binding)"/>
    <property type="match status" value="1"/>
</dbReference>
<evidence type="ECO:0000259" key="5">
    <source>
        <dbReference type="Pfam" id="PF00676"/>
    </source>
</evidence>
<dbReference type="PANTHER" id="PTHR11516:SF60">
    <property type="entry name" value="PYRUVATE DEHYDROGENASE E1 COMPONENT SUBUNIT ALPHA"/>
    <property type="match status" value="1"/>
</dbReference>
<dbReference type="AlphaFoldDB" id="A0A419V7E5"/>
<dbReference type="InterPro" id="IPR001017">
    <property type="entry name" value="DH_E1"/>
</dbReference>
<dbReference type="FunFam" id="3.40.50.970:FF:000013">
    <property type="entry name" value="Pyruvate dehydrogenase E1 component subunit alpha"/>
    <property type="match status" value="1"/>
</dbReference>
<dbReference type="GO" id="GO:0006086">
    <property type="term" value="P:pyruvate decarboxylation to acetyl-CoA"/>
    <property type="evidence" value="ECO:0007669"/>
    <property type="project" value="TreeGrafter"/>
</dbReference>
<gene>
    <name evidence="6" type="ORF">ATL39_0207</name>
</gene>
<evidence type="ECO:0000256" key="4">
    <source>
        <dbReference type="SAM" id="MobiDB-lite"/>
    </source>
</evidence>
<dbReference type="Proteomes" id="UP000285120">
    <property type="component" value="Unassembled WGS sequence"/>
</dbReference>
<feature type="domain" description="Dehydrogenase E1 component" evidence="5">
    <location>
        <begin position="22"/>
        <end position="319"/>
    </location>
</feature>
<keyword evidence="7" id="KW-1185">Reference proteome</keyword>
<evidence type="ECO:0000256" key="2">
    <source>
        <dbReference type="ARBA" id="ARBA00023002"/>
    </source>
</evidence>
<dbReference type="RefSeq" id="WP_120191419.1">
    <property type="nucleotide sequence ID" value="NZ_RAPK01000006.1"/>
</dbReference>
<dbReference type="Pfam" id="PF00676">
    <property type="entry name" value="E1_dh"/>
    <property type="match status" value="1"/>
</dbReference>
<evidence type="ECO:0000256" key="1">
    <source>
        <dbReference type="ARBA" id="ARBA00001964"/>
    </source>
</evidence>
<reference evidence="6 7" key="1">
    <citation type="submission" date="2018-09" db="EMBL/GenBank/DDBJ databases">
        <title>Genomic Encyclopedia of Archaeal and Bacterial Type Strains, Phase II (KMG-II): from individual species to whole genera.</title>
        <authorList>
            <person name="Goeker M."/>
        </authorList>
    </citation>
    <scope>NUCLEOTIDE SEQUENCE [LARGE SCALE GENOMIC DNA]</scope>
    <source>
        <strain evidence="6 7">DSM 17008</strain>
    </source>
</reference>
<dbReference type="OrthoDB" id="9766715at2"/>
<proteinExistence type="predicted"/>
<keyword evidence="3" id="KW-0786">Thiamine pyrophosphate</keyword>
<dbReference type="Gene3D" id="3.40.50.970">
    <property type="match status" value="1"/>
</dbReference>
<keyword evidence="2" id="KW-0560">Oxidoreductase</keyword>
<evidence type="ECO:0000313" key="6">
    <source>
        <dbReference type="EMBL" id="RKD75995.1"/>
    </source>
</evidence>
<dbReference type="EMBL" id="RAPK01000006">
    <property type="protein sequence ID" value="RKD75995.1"/>
    <property type="molecule type" value="Genomic_DNA"/>
</dbReference>
<protein>
    <submittedName>
        <fullName evidence="6">Pyruvate dehydrogenase E1 component alpha subunit</fullName>
    </submittedName>
</protein>
<comment type="cofactor">
    <cofactor evidence="1">
        <name>thiamine diphosphate</name>
        <dbReference type="ChEBI" id="CHEBI:58937"/>
    </cofactor>
</comment>
<keyword evidence="6" id="KW-0670">Pyruvate</keyword>
<evidence type="ECO:0000313" key="7">
    <source>
        <dbReference type="Proteomes" id="UP000285120"/>
    </source>
</evidence>
<dbReference type="InterPro" id="IPR029061">
    <property type="entry name" value="THDP-binding"/>
</dbReference>
<dbReference type="InterPro" id="IPR050642">
    <property type="entry name" value="PDH_E1_Alpha_Subunit"/>
</dbReference>
<sequence>MGVSEIQQQSLTSEKAKWMYQKMAEIRRFEDQVHETFSTGVLPGFVHLYAGEEAVAVGVCAHLDDKDSITSTHRGHGHCIAKGCDLKGMMAEIYGKSTGLCKGKGGSMHIADVSKGMLGANGIVGGGFPLATGAGLSAKLRKTGGVAVCFFGDGANNHGTFHEGINMAAIWKLPVIFVAENNGYAEATPFEYASSCESISDRAASYGIPGETVDGKDTMAVYEAAERAVERARNGEGPTLIECKTYRNYGHFEGDAQKYKTNEERDEHLKELDAIIRFRQHVLTTDLASEDELHSIDESVRKEIEDAVEFAEKSPMPEADQLTTDVYVDYQPGGEE</sequence>
<dbReference type="CDD" id="cd02000">
    <property type="entry name" value="TPP_E1_PDC_ADC_BCADC"/>
    <property type="match status" value="1"/>
</dbReference>